<evidence type="ECO:0000259" key="4">
    <source>
        <dbReference type="PROSITE" id="PS50081"/>
    </source>
</evidence>
<dbReference type="OrthoDB" id="63267at2759"/>
<name>A0A8J2EA83_COTCN</name>
<dbReference type="SUPFAM" id="SSF57889">
    <property type="entry name" value="Cysteine-rich domain"/>
    <property type="match status" value="1"/>
</dbReference>
<dbReference type="InterPro" id="IPR046349">
    <property type="entry name" value="C1-like_sf"/>
</dbReference>
<evidence type="ECO:0000256" key="2">
    <source>
        <dbReference type="ARBA" id="ARBA00022833"/>
    </source>
</evidence>
<dbReference type="Proteomes" id="UP000786811">
    <property type="component" value="Unassembled WGS sequence"/>
</dbReference>
<keyword evidence="1" id="KW-0479">Metal-binding</keyword>
<dbReference type="GO" id="GO:0016301">
    <property type="term" value="F:kinase activity"/>
    <property type="evidence" value="ECO:0007669"/>
    <property type="project" value="UniProtKB-KW"/>
</dbReference>
<dbReference type="Gene3D" id="3.30.60.20">
    <property type="match status" value="1"/>
</dbReference>
<evidence type="ECO:0000256" key="1">
    <source>
        <dbReference type="ARBA" id="ARBA00022723"/>
    </source>
</evidence>
<dbReference type="AlphaFoldDB" id="A0A8J2EA83"/>
<sequence length="107" mass="12150">MPCQGEDHRIWGLGRQGFKCIQCKLLVHKKCHKVVRKPCLSIQQQSQSHDSQLNDRNGDQVPLDSSPQSSPKAHLDDETAESSVIEDSRPRMFTRISSFIYYSSSTC</sequence>
<keyword evidence="2" id="KW-0862">Zinc</keyword>
<keyword evidence="6" id="KW-1185">Reference proteome</keyword>
<dbReference type="Pfam" id="PF00130">
    <property type="entry name" value="C1_1"/>
    <property type="match status" value="1"/>
</dbReference>
<comment type="caution">
    <text evidence="5">The sequence shown here is derived from an EMBL/GenBank/DDBJ whole genome shotgun (WGS) entry which is preliminary data.</text>
</comment>
<dbReference type="InterPro" id="IPR002219">
    <property type="entry name" value="PKC_DAG/PE"/>
</dbReference>
<accession>A0A8J2EA83</accession>
<organism evidence="5 6">
    <name type="scientific">Cotesia congregata</name>
    <name type="common">Parasitoid wasp</name>
    <name type="synonym">Apanteles congregatus</name>
    <dbReference type="NCBI Taxonomy" id="51543"/>
    <lineage>
        <taxon>Eukaryota</taxon>
        <taxon>Metazoa</taxon>
        <taxon>Ecdysozoa</taxon>
        <taxon>Arthropoda</taxon>
        <taxon>Hexapoda</taxon>
        <taxon>Insecta</taxon>
        <taxon>Pterygota</taxon>
        <taxon>Neoptera</taxon>
        <taxon>Endopterygota</taxon>
        <taxon>Hymenoptera</taxon>
        <taxon>Apocrita</taxon>
        <taxon>Ichneumonoidea</taxon>
        <taxon>Braconidae</taxon>
        <taxon>Microgastrinae</taxon>
        <taxon>Cotesia</taxon>
    </lineage>
</organism>
<dbReference type="EMBL" id="CAJNRD030001114">
    <property type="protein sequence ID" value="CAG5073368.1"/>
    <property type="molecule type" value="Genomic_DNA"/>
</dbReference>
<evidence type="ECO:0000256" key="3">
    <source>
        <dbReference type="SAM" id="MobiDB-lite"/>
    </source>
</evidence>
<dbReference type="PROSITE" id="PS50081">
    <property type="entry name" value="ZF_DAG_PE_2"/>
    <property type="match status" value="1"/>
</dbReference>
<keyword evidence="5" id="KW-0418">Kinase</keyword>
<gene>
    <name evidence="5" type="ORF">HICCMSTLAB_LOCUS312</name>
</gene>
<feature type="domain" description="Phorbol-ester/DAG-type" evidence="4">
    <location>
        <begin position="1"/>
        <end position="39"/>
    </location>
</feature>
<evidence type="ECO:0000313" key="6">
    <source>
        <dbReference type="Proteomes" id="UP000786811"/>
    </source>
</evidence>
<keyword evidence="5" id="KW-0808">Transferase</keyword>
<feature type="region of interest" description="Disordered" evidence="3">
    <location>
        <begin position="45"/>
        <end position="87"/>
    </location>
</feature>
<proteinExistence type="predicted"/>
<dbReference type="GO" id="GO:0046872">
    <property type="term" value="F:metal ion binding"/>
    <property type="evidence" value="ECO:0007669"/>
    <property type="project" value="UniProtKB-KW"/>
</dbReference>
<protein>
    <submittedName>
        <fullName evidence="5">Similar to aPKC: Atypical protein kinase C (Drosophila melanogaster)</fullName>
    </submittedName>
</protein>
<evidence type="ECO:0000313" key="5">
    <source>
        <dbReference type="EMBL" id="CAG5073368.1"/>
    </source>
</evidence>
<reference evidence="5" key="1">
    <citation type="submission" date="2021-04" db="EMBL/GenBank/DDBJ databases">
        <authorList>
            <person name="Chebbi M.A.C M."/>
        </authorList>
    </citation>
    <scope>NUCLEOTIDE SEQUENCE</scope>
</reference>